<evidence type="ECO:0000256" key="1">
    <source>
        <dbReference type="SAM" id="MobiDB-lite"/>
    </source>
</evidence>
<accession>A0A2H6NI70</accession>
<reference evidence="2" key="1">
    <citation type="submission" date="2017-07" db="EMBL/GenBank/DDBJ databases">
        <authorList>
            <person name="Mikheyev A."/>
            <person name="Grau M."/>
        </authorList>
    </citation>
    <scope>NUCLEOTIDE SEQUENCE</scope>
    <source>
        <tissue evidence="2">Venom_gland</tissue>
    </source>
</reference>
<feature type="compositionally biased region" description="Basic residues" evidence="1">
    <location>
        <begin position="94"/>
        <end position="108"/>
    </location>
</feature>
<reference evidence="2" key="2">
    <citation type="submission" date="2017-12" db="EMBL/GenBank/DDBJ databases">
        <title>Coralsnake Venomics: Analyses of Venom Gland Transcriptomes and Proteomes of Six Brazilian Taxa.</title>
        <authorList>
            <person name="Aird S.D."/>
            <person name="Jorge da Silva N."/>
            <person name="Qiu L."/>
            <person name="Villar-Briones A."/>
            <person name="Aparecida-Saddi V."/>
            <person name="Campos-Telles M.P."/>
            <person name="Grau M."/>
            <person name="Mikheyev A.S."/>
        </authorList>
    </citation>
    <scope>NUCLEOTIDE SEQUENCE</scope>
    <source>
        <tissue evidence="2">Venom_gland</tissue>
    </source>
</reference>
<name>A0A2H6NI70_9SAUR</name>
<dbReference type="EMBL" id="IACI01103231">
    <property type="protein sequence ID" value="LAA33076.1"/>
    <property type="molecule type" value="Transcribed_RNA"/>
</dbReference>
<organism evidence="2">
    <name type="scientific">Micrurus carvalhoi</name>
    <dbReference type="NCBI Taxonomy" id="3147026"/>
    <lineage>
        <taxon>Eukaryota</taxon>
        <taxon>Metazoa</taxon>
        <taxon>Chordata</taxon>
        <taxon>Craniata</taxon>
        <taxon>Vertebrata</taxon>
        <taxon>Euteleostomi</taxon>
        <taxon>Lepidosauria</taxon>
        <taxon>Squamata</taxon>
        <taxon>Bifurcata</taxon>
        <taxon>Unidentata</taxon>
        <taxon>Episquamata</taxon>
        <taxon>Toxicofera</taxon>
        <taxon>Serpentes</taxon>
        <taxon>Colubroidea</taxon>
        <taxon>Elapidae</taxon>
        <taxon>Elapinae</taxon>
        <taxon>Micrurus</taxon>
    </lineage>
</organism>
<feature type="region of interest" description="Disordered" evidence="1">
    <location>
        <begin position="94"/>
        <end position="137"/>
    </location>
</feature>
<feature type="compositionally biased region" description="Basic and acidic residues" evidence="1">
    <location>
        <begin position="123"/>
        <end position="137"/>
    </location>
</feature>
<evidence type="ECO:0000313" key="2">
    <source>
        <dbReference type="EMBL" id="LAA33076.1"/>
    </source>
</evidence>
<sequence length="137" mass="16200">MSLGGLSMENLLQFKPVLREYKQQALEKNQSFGEIFQLVEALIWMREQKMAEAEEQREEGAIFRKAPKTLRVVSIKKKKERIKKSRFDILLKKKSTLQRKKNMGKNQRRGPQTGRLDKRRNKGEKEEKGVRELIDQN</sequence>
<dbReference type="AlphaFoldDB" id="A0A2H6NI70"/>
<proteinExistence type="predicted"/>
<protein>
    <submittedName>
        <fullName evidence="2">Uncharacterized protein</fullName>
    </submittedName>
</protein>